<evidence type="ECO:0000313" key="8">
    <source>
        <dbReference type="EMBL" id="KAJ4395118.1"/>
    </source>
</evidence>
<dbReference type="InterPro" id="IPR052337">
    <property type="entry name" value="SAT4-like"/>
</dbReference>
<gene>
    <name evidence="8" type="ORF">N0V91_011054</name>
</gene>
<evidence type="ECO:0000313" key="9">
    <source>
        <dbReference type="Proteomes" id="UP001140510"/>
    </source>
</evidence>
<dbReference type="OrthoDB" id="3923077at2759"/>
<dbReference type="PANTHER" id="PTHR33048:SF96">
    <property type="entry name" value="INTEGRAL MEMBRANE PROTEIN"/>
    <property type="match status" value="1"/>
</dbReference>
<dbReference type="PANTHER" id="PTHR33048">
    <property type="entry name" value="PTH11-LIKE INTEGRAL MEMBRANE PROTEIN (AFU_ORTHOLOGUE AFUA_5G11245)"/>
    <property type="match status" value="1"/>
</dbReference>
<keyword evidence="2 6" id="KW-0812">Transmembrane</keyword>
<evidence type="ECO:0000256" key="2">
    <source>
        <dbReference type="ARBA" id="ARBA00022692"/>
    </source>
</evidence>
<protein>
    <recommendedName>
        <fullName evidence="7">Rhodopsin domain-containing protein</fullName>
    </recommendedName>
</protein>
<sequence length="338" mass="37725">MGIGHRATQLIQIEGFFLFMAWIAVALRLYVRLFIVKAFGWDDGWMLFAQLMHTLNSACAIGGALTGTGRLIKDLTPGSMMMALRFWWVCYFAYCLSMIGAKISVGLSLLRYTPITQKLFRCITHIVIYTSVVMGMVYGLLAMFQCSPVEYFWTRALGAKVCDFSFALLPVFLIKGLNMSRNQKFALIPILSMACIASSAVIVRLAYVPTFRDPEFLYATVPIAIWSEVEMSLAITAGSLPTLRPLYKVAAKKFSWKTSFFSDQKSGHASKATLTIGGSALSRKESDYTSCSESECRIVRVDSEEYVLEDQRPMTGGKLMGITQTTHIQVDHEQSGKF</sequence>
<accession>A0A9W8YYM5</accession>
<organism evidence="8 9">
    <name type="scientific">Didymella pomorum</name>
    <dbReference type="NCBI Taxonomy" id="749634"/>
    <lineage>
        <taxon>Eukaryota</taxon>
        <taxon>Fungi</taxon>
        <taxon>Dikarya</taxon>
        <taxon>Ascomycota</taxon>
        <taxon>Pezizomycotina</taxon>
        <taxon>Dothideomycetes</taxon>
        <taxon>Pleosporomycetidae</taxon>
        <taxon>Pleosporales</taxon>
        <taxon>Pleosporineae</taxon>
        <taxon>Didymellaceae</taxon>
        <taxon>Didymella</taxon>
    </lineage>
</organism>
<proteinExistence type="inferred from homology"/>
<dbReference type="AlphaFoldDB" id="A0A9W8YYM5"/>
<evidence type="ECO:0000256" key="5">
    <source>
        <dbReference type="ARBA" id="ARBA00038359"/>
    </source>
</evidence>
<keyword evidence="4 6" id="KW-0472">Membrane</keyword>
<feature type="domain" description="Rhodopsin" evidence="7">
    <location>
        <begin position="27"/>
        <end position="248"/>
    </location>
</feature>
<dbReference type="InterPro" id="IPR049326">
    <property type="entry name" value="Rhodopsin_dom_fungi"/>
</dbReference>
<name>A0A9W8YYM5_9PLEO</name>
<evidence type="ECO:0000256" key="4">
    <source>
        <dbReference type="ARBA" id="ARBA00023136"/>
    </source>
</evidence>
<evidence type="ECO:0000256" key="3">
    <source>
        <dbReference type="ARBA" id="ARBA00022989"/>
    </source>
</evidence>
<evidence type="ECO:0000256" key="1">
    <source>
        <dbReference type="ARBA" id="ARBA00004141"/>
    </source>
</evidence>
<reference evidence="8" key="1">
    <citation type="submission" date="2022-10" db="EMBL/GenBank/DDBJ databases">
        <title>Tapping the CABI collections for fungal endophytes: first genome assemblies for Collariella, Neodidymelliopsis, Ascochyta clinopodiicola, Didymella pomorum, Didymosphaeria variabile, Neocosmospora piperis and Neocucurbitaria cava.</title>
        <authorList>
            <person name="Hill R."/>
        </authorList>
    </citation>
    <scope>NUCLEOTIDE SEQUENCE</scope>
    <source>
        <strain evidence="8">IMI 355091</strain>
    </source>
</reference>
<feature type="transmembrane region" description="Helical" evidence="6">
    <location>
        <begin position="156"/>
        <end position="174"/>
    </location>
</feature>
<feature type="transmembrane region" description="Helical" evidence="6">
    <location>
        <begin position="16"/>
        <end position="35"/>
    </location>
</feature>
<comment type="similarity">
    <text evidence="5">Belongs to the SAT4 family.</text>
</comment>
<comment type="caution">
    <text evidence="8">The sequence shown here is derived from an EMBL/GenBank/DDBJ whole genome shotgun (WGS) entry which is preliminary data.</text>
</comment>
<dbReference type="Proteomes" id="UP001140510">
    <property type="component" value="Unassembled WGS sequence"/>
</dbReference>
<dbReference type="Pfam" id="PF20684">
    <property type="entry name" value="Fung_rhodopsin"/>
    <property type="match status" value="1"/>
</dbReference>
<feature type="transmembrane region" description="Helical" evidence="6">
    <location>
        <begin position="186"/>
        <end position="207"/>
    </location>
</feature>
<dbReference type="EMBL" id="JAPEVA010000175">
    <property type="protein sequence ID" value="KAJ4395118.1"/>
    <property type="molecule type" value="Genomic_DNA"/>
</dbReference>
<comment type="subcellular location">
    <subcellularLocation>
        <location evidence="1">Membrane</location>
        <topology evidence="1">Multi-pass membrane protein</topology>
    </subcellularLocation>
</comment>
<evidence type="ECO:0000259" key="7">
    <source>
        <dbReference type="Pfam" id="PF20684"/>
    </source>
</evidence>
<feature type="transmembrane region" description="Helical" evidence="6">
    <location>
        <begin position="122"/>
        <end position="144"/>
    </location>
</feature>
<keyword evidence="3 6" id="KW-1133">Transmembrane helix</keyword>
<keyword evidence="9" id="KW-1185">Reference proteome</keyword>
<evidence type="ECO:0000256" key="6">
    <source>
        <dbReference type="SAM" id="Phobius"/>
    </source>
</evidence>
<feature type="transmembrane region" description="Helical" evidence="6">
    <location>
        <begin position="86"/>
        <end position="110"/>
    </location>
</feature>
<dbReference type="GO" id="GO:0016020">
    <property type="term" value="C:membrane"/>
    <property type="evidence" value="ECO:0007669"/>
    <property type="project" value="UniProtKB-SubCell"/>
</dbReference>